<comment type="caution">
    <text evidence="1">The sequence shown here is derived from an EMBL/GenBank/DDBJ whole genome shotgun (WGS) entry which is preliminary data.</text>
</comment>
<evidence type="ECO:0000313" key="1">
    <source>
        <dbReference type="EMBL" id="GGG22491.1"/>
    </source>
</evidence>
<name>A0A917G4G1_9NOCA</name>
<dbReference type="NCBIfam" id="NF047352">
    <property type="entry name" value="P_loop_sacsin"/>
    <property type="match status" value="1"/>
</dbReference>
<organism evidence="1 2">
    <name type="scientific">Rhodococcoides trifolii</name>
    <dbReference type="NCBI Taxonomy" id="908250"/>
    <lineage>
        <taxon>Bacteria</taxon>
        <taxon>Bacillati</taxon>
        <taxon>Actinomycetota</taxon>
        <taxon>Actinomycetes</taxon>
        <taxon>Mycobacteriales</taxon>
        <taxon>Nocardiaceae</taxon>
        <taxon>Rhodococcoides</taxon>
    </lineage>
</organism>
<accession>A0A917G4G1</accession>
<evidence type="ECO:0000313" key="2">
    <source>
        <dbReference type="Proteomes" id="UP000654257"/>
    </source>
</evidence>
<keyword evidence="2" id="KW-1185">Reference proteome</keyword>
<protein>
    <submittedName>
        <fullName evidence="1">Molecular chaperone Hsp90</fullName>
    </submittedName>
</protein>
<dbReference type="AlphaFoldDB" id="A0A917G4G1"/>
<proteinExistence type="predicted"/>
<reference evidence="1" key="2">
    <citation type="submission" date="2020-09" db="EMBL/GenBank/DDBJ databases">
        <authorList>
            <person name="Sun Q."/>
            <person name="Sedlacek I."/>
        </authorList>
    </citation>
    <scope>NUCLEOTIDE SEQUENCE</scope>
    <source>
        <strain evidence="1">CCM 7905</strain>
    </source>
</reference>
<reference evidence="1" key="1">
    <citation type="journal article" date="2014" name="Int. J. Syst. Evol. Microbiol.">
        <title>Complete genome sequence of Corynebacterium casei LMG S-19264T (=DSM 44701T), isolated from a smear-ripened cheese.</title>
        <authorList>
            <consortium name="US DOE Joint Genome Institute (JGI-PGF)"/>
            <person name="Walter F."/>
            <person name="Albersmeier A."/>
            <person name="Kalinowski J."/>
            <person name="Ruckert C."/>
        </authorList>
    </citation>
    <scope>NUCLEOTIDE SEQUENCE</scope>
    <source>
        <strain evidence="1">CCM 7905</strain>
    </source>
</reference>
<dbReference type="InterPro" id="IPR036890">
    <property type="entry name" value="HATPase_C_sf"/>
</dbReference>
<dbReference type="EMBL" id="BMCU01000005">
    <property type="protein sequence ID" value="GGG22491.1"/>
    <property type="molecule type" value="Genomic_DNA"/>
</dbReference>
<dbReference type="RefSeq" id="WP_188546710.1">
    <property type="nucleotide sequence ID" value="NZ_BMCU01000005.1"/>
</dbReference>
<gene>
    <name evidence="1" type="ORF">GCM10007304_40370</name>
</gene>
<sequence>MSSPTRLREDAATEADLVRGGYRDRVLTEMVQNAADAAGRAGVPGRVRVWVDGRHLHVANVGAPLTRSGLTALAALRASDKSDGAIGRYGVGFTATRALGDEIEFRSRTGSVVFGADRTRQALTVAGLTEPEAGIPVLRLPWPGAEPPTEGWDSEVVVTARGDVDLTRLLADFESEVIDLLLEVEGVESITLSGNVFSRVTTSNRSAVGAAGGRPGLEDVRIGDLVWWQGRTDHSRWLMPVVDGYPRPVREDVLRAPTRSDETLSLPAVLVTDVPLQPDRRRILPGSSLRDVAAGYAGVVRTFPPPLRLSMVPRLGLATGPVDAEIRELVGRDLMSSPWVPTVVGDDVRPSDAAVLPGASTELSEILSDVVPGLVIGDLADPSDTSLLASVGVHVLGLSRVVEMLSGVARDPEWWRSLYEALAPLVRDGVHAEEVAALPVPLTDGRTVTGPRTAIVLRDVGDEPIGRVSWARVIHPAAVHPLLSLLGAQDARAADVLADPALGALLEDDDYVTDELVDEVLTLATRLGGSTALASTLGRLPLEDADGEVRAADELLLPNSPLATVLVADSPFGLIASSLVERYGAAALRSVGVGWTFAVVREDAPTGPDHDLDDEEAWWDSLPDEPDSLLAVRDLDLVDEDAWPAALTVLLDDPETAEAAADRFGYTAWWLRRHARIDRQRLGTLRLPAHVVFEGLLDPLEHPDADRTASLLAPETVDGVDLARTLLDRLADDRRRVSPAVAVATHAALAAAVESGRLDVGDIEPPAAVRSVSGVVCSPDDALVLDRAWLASVVDPAVMVLGALESAEALADVLDCRTASSAVAATVTSVGVDTPAASDPALTVASVLSGLRLPSDIVCVHEELTVGLDDGRQRGVPFWVEEAGRVHVSRRWEWR</sequence>
<dbReference type="Proteomes" id="UP000654257">
    <property type="component" value="Unassembled WGS sequence"/>
</dbReference>
<dbReference type="SUPFAM" id="SSF55874">
    <property type="entry name" value="ATPase domain of HSP90 chaperone/DNA topoisomerase II/histidine kinase"/>
    <property type="match status" value="1"/>
</dbReference>